<evidence type="ECO:0000256" key="9">
    <source>
        <dbReference type="ARBA" id="ARBA00023136"/>
    </source>
</evidence>
<keyword evidence="3 10" id="KW-0479">Metal-binding</keyword>
<feature type="binding site" evidence="10">
    <location>
        <position position="75"/>
    </location>
    <ligand>
        <name>[4Fe-4S] cluster</name>
        <dbReference type="ChEBI" id="CHEBI:49883"/>
        <label>1</label>
    </ligand>
</feature>
<protein>
    <recommendedName>
        <fullName evidence="10">Ion-translocating oxidoreductase complex subunit B</fullName>
        <ecNumber evidence="10">7.-.-.-</ecNumber>
    </recommendedName>
    <alternativeName>
        <fullName evidence="10">Rnf electron transport complex subunit B</fullName>
    </alternativeName>
</protein>
<feature type="binding site" evidence="10">
    <location>
        <position position="57"/>
    </location>
    <ligand>
        <name>[4Fe-4S] cluster</name>
        <dbReference type="ChEBI" id="CHEBI:49883"/>
        <label>1</label>
    </ligand>
</feature>
<keyword evidence="10" id="KW-1003">Cell membrane</keyword>
<comment type="subunit">
    <text evidence="10">The complex is composed of six subunits: RnfA, RnfB, RnfC, RnfD, RnfE and RnfG.</text>
</comment>
<keyword evidence="8 10" id="KW-0411">Iron-sulfur</keyword>
<dbReference type="EC" id="7.-.-.-" evidence="10"/>
<dbReference type="PANTHER" id="PTHR43560">
    <property type="entry name" value="ION-TRANSLOCATING OXIDOREDUCTASE COMPLEX SUBUNIT B"/>
    <property type="match status" value="1"/>
</dbReference>
<keyword evidence="2 10" id="KW-0004">4Fe-4S</keyword>
<dbReference type="CDD" id="cd10549">
    <property type="entry name" value="MtMvhB_like"/>
    <property type="match status" value="1"/>
</dbReference>
<name>A0ABS2GJH1_9FIRM</name>
<dbReference type="Gene3D" id="3.30.70.20">
    <property type="match status" value="2"/>
</dbReference>
<reference evidence="13 14" key="1">
    <citation type="journal article" date="2021" name="Sci. Rep.">
        <title>The distribution of antibiotic resistance genes in chicken gut microbiota commensals.</title>
        <authorList>
            <person name="Juricova H."/>
            <person name="Matiasovicova J."/>
            <person name="Kubasova T."/>
            <person name="Cejkova D."/>
            <person name="Rychlik I."/>
        </authorList>
    </citation>
    <scope>NUCLEOTIDE SEQUENCE [LARGE SCALE GENOMIC DNA]</scope>
    <source>
        <strain evidence="13 14">An564</strain>
    </source>
</reference>
<feature type="binding site" evidence="10">
    <location>
        <position position="174"/>
    </location>
    <ligand>
        <name>[4Fe-4S] cluster</name>
        <dbReference type="ChEBI" id="CHEBI:49883"/>
        <label>3</label>
    </ligand>
</feature>
<sequence>MGIYTFPVMLVGGIGLLAGVILAAASKFFAVEVDERATKIRECLPGANCGGCGFAGCDDYAANLIANPDLPTNLCPVGGAAVAQKISEIMGVSFEAATPKHAVVHCNGTCQNTKYAIDYEGPQTCAACNTMFGGRGTCNFGCIGFGDCVAACQYDAIHIVDGVAVVDPENCIACGACARACPKGLITMIPETSQIYVSCSSKAKGAVTRQACSVGCIACRKCEKSCPSGAITVNNNVASIDPEKCTNCGLCMSQCPTGAIRNVMYCDGNPANTAAHD</sequence>
<comment type="similarity">
    <text evidence="10">Belongs to the 4Fe4S bacterial-type ferredoxin family. RnfB subfamily.</text>
</comment>
<feature type="binding site" evidence="10">
    <location>
        <position position="142"/>
    </location>
    <ligand>
        <name>[4Fe-4S] cluster</name>
        <dbReference type="ChEBI" id="CHEBI:49883"/>
        <label>2</label>
    </ligand>
</feature>
<dbReference type="SUPFAM" id="SSF54862">
    <property type="entry name" value="4Fe-4S ferredoxins"/>
    <property type="match status" value="2"/>
</dbReference>
<dbReference type="InterPro" id="IPR010207">
    <property type="entry name" value="Elect_transpt_cplx_RnfB/RsxB"/>
</dbReference>
<feature type="binding site" evidence="10">
    <location>
        <position position="148"/>
    </location>
    <ligand>
        <name>[4Fe-4S] cluster</name>
        <dbReference type="ChEBI" id="CHEBI:49883"/>
        <label>2</label>
    </ligand>
</feature>
<keyword evidence="1 10" id="KW-0813">Transport</keyword>
<dbReference type="PROSITE" id="PS00198">
    <property type="entry name" value="4FE4S_FER_1"/>
    <property type="match status" value="1"/>
</dbReference>
<evidence type="ECO:0000256" key="1">
    <source>
        <dbReference type="ARBA" id="ARBA00022448"/>
    </source>
</evidence>
<comment type="caution">
    <text evidence="10">Lacks conserved residue(s) required for the propagation of feature annotation.</text>
</comment>
<feature type="binding site" evidence="10">
    <location>
        <position position="181"/>
    </location>
    <ligand>
        <name>[4Fe-4S] cluster</name>
        <dbReference type="ChEBI" id="CHEBI:49883"/>
        <label>2</label>
    </ligand>
</feature>
<feature type="binding site" evidence="10">
    <location>
        <position position="171"/>
    </location>
    <ligand>
        <name>[4Fe-4S] cluster</name>
        <dbReference type="ChEBI" id="CHEBI:49883"/>
        <label>3</label>
    </ligand>
</feature>
<evidence type="ECO:0000256" key="5">
    <source>
        <dbReference type="ARBA" id="ARBA00022967"/>
    </source>
</evidence>
<comment type="function">
    <text evidence="10">Part of a membrane-bound complex that couples electron transfer with translocation of ions across the membrane.</text>
</comment>
<dbReference type="PROSITE" id="PS51656">
    <property type="entry name" value="4FE4S"/>
    <property type="match status" value="1"/>
</dbReference>
<dbReference type="InterPro" id="IPR017896">
    <property type="entry name" value="4Fe4S_Fe-S-bd"/>
</dbReference>
<dbReference type="Pfam" id="PF04060">
    <property type="entry name" value="FeS"/>
    <property type="match status" value="1"/>
</dbReference>
<evidence type="ECO:0000256" key="2">
    <source>
        <dbReference type="ARBA" id="ARBA00022485"/>
    </source>
</evidence>
<feature type="domain" description="4Fe-4S ferredoxin-type" evidence="11">
    <location>
        <begin position="236"/>
        <end position="265"/>
    </location>
</feature>
<evidence type="ECO:0000256" key="8">
    <source>
        <dbReference type="ARBA" id="ARBA00023014"/>
    </source>
</evidence>
<comment type="subcellular location">
    <subcellularLocation>
        <location evidence="10">Cell membrane</location>
    </subcellularLocation>
</comment>
<dbReference type="RefSeq" id="WP_177503006.1">
    <property type="nucleotide sequence ID" value="NZ_JACSNR010000001.1"/>
</dbReference>
<feature type="binding site" evidence="10">
    <location>
        <position position="177"/>
    </location>
    <ligand>
        <name>[4Fe-4S] cluster</name>
        <dbReference type="ChEBI" id="CHEBI:49883"/>
        <label>3</label>
    </ligand>
</feature>
<evidence type="ECO:0000256" key="6">
    <source>
        <dbReference type="ARBA" id="ARBA00022982"/>
    </source>
</evidence>
<feature type="domain" description="4Fe-4S ferredoxin-type" evidence="11">
    <location>
        <begin position="162"/>
        <end position="191"/>
    </location>
</feature>
<dbReference type="Gene3D" id="1.10.15.40">
    <property type="entry name" value="Electron transport complex subunit B, putative Fe-S cluster"/>
    <property type="match status" value="1"/>
</dbReference>
<dbReference type="HAMAP" id="MF_00463">
    <property type="entry name" value="RsxB_RnfB"/>
    <property type="match status" value="1"/>
</dbReference>
<dbReference type="Pfam" id="PF00037">
    <property type="entry name" value="Fer4"/>
    <property type="match status" value="1"/>
</dbReference>
<feature type="binding site" evidence="10">
    <location>
        <position position="138"/>
    </location>
    <ligand>
        <name>[4Fe-4S] cluster</name>
        <dbReference type="ChEBI" id="CHEBI:49883"/>
        <label>2</label>
    </ligand>
</feature>
<feature type="domain" description="4Fe-4S" evidence="12">
    <location>
        <begin position="32"/>
        <end position="92"/>
    </location>
</feature>
<dbReference type="InterPro" id="IPR007202">
    <property type="entry name" value="4Fe-4S_dom"/>
</dbReference>
<evidence type="ECO:0000256" key="7">
    <source>
        <dbReference type="ARBA" id="ARBA00023004"/>
    </source>
</evidence>
<evidence type="ECO:0000259" key="12">
    <source>
        <dbReference type="PROSITE" id="PS51656"/>
    </source>
</evidence>
<feature type="domain" description="4Fe-4S ferredoxin-type" evidence="11">
    <location>
        <begin position="205"/>
        <end position="235"/>
    </location>
</feature>
<keyword evidence="9 10" id="KW-0472">Membrane</keyword>
<keyword evidence="7 10" id="KW-0408">Iron</keyword>
<proteinExistence type="inferred from homology"/>
<evidence type="ECO:0000256" key="3">
    <source>
        <dbReference type="ARBA" id="ARBA00022723"/>
    </source>
</evidence>
<evidence type="ECO:0000313" key="14">
    <source>
        <dbReference type="Proteomes" id="UP000724149"/>
    </source>
</evidence>
<dbReference type="EMBL" id="JACSNR010000001">
    <property type="protein sequence ID" value="MBM6922266.1"/>
    <property type="molecule type" value="Genomic_DNA"/>
</dbReference>
<keyword evidence="4 10" id="KW-0677">Repeat</keyword>
<feature type="binding site" evidence="10">
    <location>
        <position position="49"/>
    </location>
    <ligand>
        <name>[4Fe-4S] cluster</name>
        <dbReference type="ChEBI" id="CHEBI:49883"/>
        <label>1</label>
    </ligand>
</feature>
<evidence type="ECO:0000256" key="10">
    <source>
        <dbReference type="HAMAP-Rule" id="MF_00463"/>
    </source>
</evidence>
<dbReference type="InterPro" id="IPR017900">
    <property type="entry name" value="4Fe4S_Fe_S_CS"/>
</dbReference>
<keyword evidence="6 10" id="KW-0249">Electron transport</keyword>
<organism evidence="13 14">
    <name type="scientific">Hydrogenoanaerobacterium saccharovorans</name>
    <dbReference type="NCBI Taxonomy" id="474960"/>
    <lineage>
        <taxon>Bacteria</taxon>
        <taxon>Bacillati</taxon>
        <taxon>Bacillota</taxon>
        <taxon>Clostridia</taxon>
        <taxon>Eubacteriales</taxon>
        <taxon>Oscillospiraceae</taxon>
        <taxon>Hydrogenoanaerobacterium</taxon>
    </lineage>
</organism>
<comment type="cofactor">
    <cofactor evidence="10">
        <name>[4Fe-4S] cluster</name>
        <dbReference type="ChEBI" id="CHEBI:49883"/>
    </cofactor>
    <text evidence="10">Binds 3 [4Fe-4S] clusters.</text>
</comment>
<comment type="caution">
    <text evidence="13">The sequence shown here is derived from an EMBL/GenBank/DDBJ whole genome shotgun (WGS) entry which is preliminary data.</text>
</comment>
<dbReference type="PANTHER" id="PTHR43560:SF1">
    <property type="entry name" value="ION-TRANSLOCATING OXIDOREDUCTASE COMPLEX SUBUNIT B"/>
    <property type="match status" value="1"/>
</dbReference>
<evidence type="ECO:0000256" key="4">
    <source>
        <dbReference type="ARBA" id="ARBA00022737"/>
    </source>
</evidence>
<dbReference type="InterPro" id="IPR050395">
    <property type="entry name" value="4Fe4S_Ferredoxin_RnfB"/>
</dbReference>
<evidence type="ECO:0000313" key="13">
    <source>
        <dbReference type="EMBL" id="MBM6922266.1"/>
    </source>
</evidence>
<gene>
    <name evidence="10" type="primary">rnfB</name>
    <name evidence="13" type="ORF">H9X81_00975</name>
</gene>
<evidence type="ECO:0000259" key="11">
    <source>
        <dbReference type="PROSITE" id="PS51379"/>
    </source>
</evidence>
<feature type="binding site" evidence="10">
    <location>
        <position position="52"/>
    </location>
    <ligand>
        <name>[4Fe-4S] cluster</name>
        <dbReference type="ChEBI" id="CHEBI:49883"/>
        <label>1</label>
    </ligand>
</feature>
<keyword evidence="14" id="KW-1185">Reference proteome</keyword>
<feature type="region of interest" description="Hydrophobic" evidence="10">
    <location>
        <begin position="1"/>
        <end position="26"/>
    </location>
</feature>
<dbReference type="Pfam" id="PF12838">
    <property type="entry name" value="Fer4_7"/>
    <property type="match status" value="1"/>
</dbReference>
<dbReference type="PROSITE" id="PS51379">
    <property type="entry name" value="4FE4S_FER_2"/>
    <property type="match status" value="3"/>
</dbReference>
<accession>A0ABS2GJH1</accession>
<keyword evidence="5 10" id="KW-1278">Translocase</keyword>
<feature type="binding site" evidence="10">
    <location>
        <position position="152"/>
    </location>
    <ligand>
        <name>[4Fe-4S] cluster</name>
        <dbReference type="ChEBI" id="CHEBI:49883"/>
        <label>3</label>
    </ligand>
</feature>
<dbReference type="Proteomes" id="UP000724149">
    <property type="component" value="Unassembled WGS sequence"/>
</dbReference>